<accession>A0A814GWF9</accession>
<evidence type="ECO:0000313" key="3">
    <source>
        <dbReference type="Proteomes" id="UP000663879"/>
    </source>
</evidence>
<dbReference type="AlphaFoldDB" id="A0A814GWF9"/>
<gene>
    <name evidence="2" type="ORF">OXX778_LOCUS16464</name>
</gene>
<evidence type="ECO:0000313" key="2">
    <source>
        <dbReference type="EMBL" id="CAF1002202.1"/>
    </source>
</evidence>
<feature type="region of interest" description="Disordered" evidence="1">
    <location>
        <begin position="74"/>
        <end position="97"/>
    </location>
</feature>
<dbReference type="EMBL" id="CAJNOC010003896">
    <property type="protein sequence ID" value="CAF1002202.1"/>
    <property type="molecule type" value="Genomic_DNA"/>
</dbReference>
<evidence type="ECO:0000256" key="1">
    <source>
        <dbReference type="SAM" id="MobiDB-lite"/>
    </source>
</evidence>
<evidence type="ECO:0008006" key="4">
    <source>
        <dbReference type="Google" id="ProtNLM"/>
    </source>
</evidence>
<feature type="compositionally biased region" description="Basic and acidic residues" evidence="1">
    <location>
        <begin position="83"/>
        <end position="97"/>
    </location>
</feature>
<keyword evidence="3" id="KW-1185">Reference proteome</keyword>
<sequence length="233" mass="27137">MSIEQKDEVYVVMFFEEDNTNVVMEKDKLIGYDVQENSAMVYFPKSKKLYSGKIKKEGSKKKCEKKCKKLIDSQKTDVSSTEDDNRTTEDTDKSSKAKYEEQTSSLTIYLQEVKKLKLEFDEIKSTLVDIKNTLSELVQNQTRLPPPESEKKKIMYNDKNLVDVSASSTVKYVTQCMEILFTKEQTLDITKIELLRDAFFVKYNIAVSNQDETYEWIKNKAKRKCLDTNLNDE</sequence>
<name>A0A814GWF9_9BILA</name>
<reference evidence="2" key="1">
    <citation type="submission" date="2021-02" db="EMBL/GenBank/DDBJ databases">
        <authorList>
            <person name="Nowell W R."/>
        </authorList>
    </citation>
    <scope>NUCLEOTIDE SEQUENCE</scope>
    <source>
        <strain evidence="2">Ploen Becks lab</strain>
    </source>
</reference>
<dbReference type="Proteomes" id="UP000663879">
    <property type="component" value="Unassembled WGS sequence"/>
</dbReference>
<organism evidence="2 3">
    <name type="scientific">Brachionus calyciflorus</name>
    <dbReference type="NCBI Taxonomy" id="104777"/>
    <lineage>
        <taxon>Eukaryota</taxon>
        <taxon>Metazoa</taxon>
        <taxon>Spiralia</taxon>
        <taxon>Gnathifera</taxon>
        <taxon>Rotifera</taxon>
        <taxon>Eurotatoria</taxon>
        <taxon>Monogononta</taxon>
        <taxon>Pseudotrocha</taxon>
        <taxon>Ploima</taxon>
        <taxon>Brachionidae</taxon>
        <taxon>Brachionus</taxon>
    </lineage>
</organism>
<comment type="caution">
    <text evidence="2">The sequence shown here is derived from an EMBL/GenBank/DDBJ whole genome shotgun (WGS) entry which is preliminary data.</text>
</comment>
<proteinExistence type="predicted"/>
<protein>
    <recommendedName>
        <fullName evidence="4">BEN domain-containing protein</fullName>
    </recommendedName>
</protein>